<proteinExistence type="predicted"/>
<evidence type="ECO:0000313" key="3">
    <source>
        <dbReference type="Proteomes" id="UP000838756"/>
    </source>
</evidence>
<keyword evidence="3" id="KW-1185">Reference proteome</keyword>
<feature type="chain" id="PRO_5035920661" evidence="1">
    <location>
        <begin position="23"/>
        <end position="90"/>
    </location>
</feature>
<dbReference type="OrthoDB" id="7324110at2759"/>
<comment type="caution">
    <text evidence="2">The sequence shown here is derived from an EMBL/GenBank/DDBJ whole genome shotgun (WGS) entry which is preliminary data.</text>
</comment>
<dbReference type="AlphaFoldDB" id="A0A8S4SIQ7"/>
<dbReference type="EMBL" id="CAKXAJ010026337">
    <property type="protein sequence ID" value="CAH2267003.1"/>
    <property type="molecule type" value="Genomic_DNA"/>
</dbReference>
<feature type="signal peptide" evidence="1">
    <location>
        <begin position="1"/>
        <end position="22"/>
    </location>
</feature>
<gene>
    <name evidence="2" type="primary">jg6702</name>
    <name evidence="2" type="ORF">PAEG_LOCUS25598</name>
</gene>
<protein>
    <submittedName>
        <fullName evidence="2">Jg6702 protein</fullName>
    </submittedName>
</protein>
<reference evidence="2" key="1">
    <citation type="submission" date="2022-03" db="EMBL/GenBank/DDBJ databases">
        <authorList>
            <person name="Lindestad O."/>
        </authorList>
    </citation>
    <scope>NUCLEOTIDE SEQUENCE</scope>
</reference>
<dbReference type="Proteomes" id="UP000838756">
    <property type="component" value="Unassembled WGS sequence"/>
</dbReference>
<organism evidence="2 3">
    <name type="scientific">Pararge aegeria aegeria</name>
    <dbReference type="NCBI Taxonomy" id="348720"/>
    <lineage>
        <taxon>Eukaryota</taxon>
        <taxon>Metazoa</taxon>
        <taxon>Ecdysozoa</taxon>
        <taxon>Arthropoda</taxon>
        <taxon>Hexapoda</taxon>
        <taxon>Insecta</taxon>
        <taxon>Pterygota</taxon>
        <taxon>Neoptera</taxon>
        <taxon>Endopterygota</taxon>
        <taxon>Lepidoptera</taxon>
        <taxon>Glossata</taxon>
        <taxon>Ditrysia</taxon>
        <taxon>Papilionoidea</taxon>
        <taxon>Nymphalidae</taxon>
        <taxon>Satyrinae</taxon>
        <taxon>Satyrini</taxon>
        <taxon>Parargina</taxon>
        <taxon>Pararge</taxon>
    </lineage>
</organism>
<sequence length="90" mass="10286">MLSGRTILAAVIFTILISTCNCSMWQEFFKSFYPSESGRSMSDAIANYLDYLFPKDDQESRIMKEIFGFFSDDTHPGFEGSLDALDYLLK</sequence>
<evidence type="ECO:0000256" key="1">
    <source>
        <dbReference type="SAM" id="SignalP"/>
    </source>
</evidence>
<keyword evidence="1" id="KW-0732">Signal</keyword>
<accession>A0A8S4SIQ7</accession>
<name>A0A8S4SIQ7_9NEOP</name>
<evidence type="ECO:0000313" key="2">
    <source>
        <dbReference type="EMBL" id="CAH2267003.1"/>
    </source>
</evidence>